<evidence type="ECO:0000313" key="2">
    <source>
        <dbReference type="Proteomes" id="UP000076154"/>
    </source>
</evidence>
<dbReference type="EMBL" id="LUEZ02000040">
    <property type="protein sequence ID" value="RDB26334.1"/>
    <property type="molecule type" value="Genomic_DNA"/>
</dbReference>
<evidence type="ECO:0000313" key="1">
    <source>
        <dbReference type="EMBL" id="RDB26334.1"/>
    </source>
</evidence>
<sequence length="82" mass="9466">MLHYPDICHDSLWCNRVGLLEQKAFIYNAPSASRCITWHIQSFTDQCLRLQILANEYLNFVLMSQLNLPSPASLRHFAAIES</sequence>
<organism evidence="1 2">
    <name type="scientific">Hypsizygus marmoreus</name>
    <name type="common">White beech mushroom</name>
    <name type="synonym">Agaricus marmoreus</name>
    <dbReference type="NCBI Taxonomy" id="39966"/>
    <lineage>
        <taxon>Eukaryota</taxon>
        <taxon>Fungi</taxon>
        <taxon>Dikarya</taxon>
        <taxon>Basidiomycota</taxon>
        <taxon>Agaricomycotina</taxon>
        <taxon>Agaricomycetes</taxon>
        <taxon>Agaricomycetidae</taxon>
        <taxon>Agaricales</taxon>
        <taxon>Tricholomatineae</taxon>
        <taxon>Lyophyllaceae</taxon>
        <taxon>Hypsizygus</taxon>
    </lineage>
</organism>
<protein>
    <submittedName>
        <fullName evidence="1">Uncharacterized protein</fullName>
    </submittedName>
</protein>
<comment type="caution">
    <text evidence="1">The sequence shown here is derived from an EMBL/GenBank/DDBJ whole genome shotgun (WGS) entry which is preliminary data.</text>
</comment>
<proteinExistence type="predicted"/>
<gene>
    <name evidence="1" type="ORF">Hypma_006565</name>
</gene>
<dbReference type="Proteomes" id="UP000076154">
    <property type="component" value="Unassembled WGS sequence"/>
</dbReference>
<name>A0A369K3I6_HYPMA</name>
<dbReference type="InParanoid" id="A0A369K3I6"/>
<accession>A0A369K3I6</accession>
<keyword evidence="2" id="KW-1185">Reference proteome</keyword>
<reference evidence="1" key="1">
    <citation type="submission" date="2018-04" db="EMBL/GenBank/DDBJ databases">
        <title>Whole genome sequencing of Hypsizygus marmoreus.</title>
        <authorList>
            <person name="Choi I.-G."/>
            <person name="Min B."/>
            <person name="Kim J.-G."/>
            <person name="Kim S."/>
            <person name="Oh Y.-L."/>
            <person name="Kong W.-S."/>
            <person name="Park H."/>
            <person name="Jeong J."/>
            <person name="Song E.-S."/>
        </authorList>
    </citation>
    <scope>NUCLEOTIDE SEQUENCE [LARGE SCALE GENOMIC DNA]</scope>
    <source>
        <strain evidence="1">51987-8</strain>
    </source>
</reference>
<dbReference type="AlphaFoldDB" id="A0A369K3I6"/>